<protein>
    <submittedName>
        <fullName evidence="3">Putative conjugal transfer trbj signal peptide protein</fullName>
    </submittedName>
</protein>
<dbReference type="RefSeq" id="WP_184101029.1">
    <property type="nucleotide sequence ID" value="NZ_LT598653.1"/>
</dbReference>
<dbReference type="NCBIfam" id="NF010448">
    <property type="entry name" value="PRK13874.1"/>
    <property type="match status" value="1"/>
</dbReference>
<dbReference type="EMBL" id="LT598653">
    <property type="protein sequence ID" value="SBV32651.1"/>
    <property type="molecule type" value="Genomic_DNA"/>
</dbReference>
<gene>
    <name evidence="3" type="ORF">SPPYR_1531</name>
</gene>
<reference evidence="3" key="1">
    <citation type="submission" date="2016-03" db="EMBL/GenBank/DDBJ databases">
        <authorList>
            <person name="Ploux O."/>
        </authorList>
    </citation>
    <scope>NUCLEOTIDE SEQUENCE</scope>
    <source>
        <strain evidence="3">UC10</strain>
    </source>
</reference>
<organism evidence="3">
    <name type="scientific">uncultured Sphingopyxis sp</name>
    <dbReference type="NCBI Taxonomy" id="310581"/>
    <lineage>
        <taxon>Bacteria</taxon>
        <taxon>Pseudomonadati</taxon>
        <taxon>Pseudomonadota</taxon>
        <taxon>Alphaproteobacteria</taxon>
        <taxon>Sphingomonadales</taxon>
        <taxon>Sphingomonadaceae</taxon>
        <taxon>Sphingopyxis</taxon>
        <taxon>environmental samples</taxon>
    </lineage>
</organism>
<dbReference type="InterPro" id="IPR014147">
    <property type="entry name" value="T4SS_TrbJ"/>
</dbReference>
<name>A0A1Y5PRQ2_9SPHN</name>
<sequence>MKTLAHMLLAAAAIPALLLAVPPAAAMPVFDQANYSQNLLTAARTLKQIDQQIRQLQNEAQMLSNMDKHLKRVDFPELAKLKDNLARVEALMEKAEGVDFGVDQLDARMAALFPKDFSGLTRSASVAQAKARLEAAMASYRRTLAVQSRIAADVKEDAAVLAEVAARSSSAEGSLQAQQATNQLLALAAKQQMQLQQMMAAAYEADMLDRARAAQSAAEARERMRRFLGDGKAYTPIR</sequence>
<accession>A0A1Y5PRQ2</accession>
<evidence type="ECO:0000256" key="1">
    <source>
        <dbReference type="SAM" id="Coils"/>
    </source>
</evidence>
<feature type="chain" id="PRO_5013323142" evidence="2">
    <location>
        <begin position="27"/>
        <end position="238"/>
    </location>
</feature>
<dbReference type="KEGG" id="sphu:SPPYR_1531"/>
<dbReference type="AlphaFoldDB" id="A0A1Y5PRQ2"/>
<keyword evidence="2" id="KW-0732">Signal</keyword>
<keyword evidence="1" id="KW-0175">Coiled coil</keyword>
<proteinExistence type="predicted"/>
<feature type="signal peptide" evidence="2">
    <location>
        <begin position="1"/>
        <end position="26"/>
    </location>
</feature>
<evidence type="ECO:0000256" key="2">
    <source>
        <dbReference type="SAM" id="SignalP"/>
    </source>
</evidence>
<evidence type="ECO:0000313" key="3">
    <source>
        <dbReference type="EMBL" id="SBV32651.1"/>
    </source>
</evidence>
<feature type="coiled-coil region" evidence="1">
    <location>
        <begin position="39"/>
        <end position="98"/>
    </location>
</feature>
<dbReference type="NCBIfam" id="TIGR02780">
    <property type="entry name" value="TrbJ_Ti"/>
    <property type="match status" value="1"/>
</dbReference>